<gene>
    <name evidence="1" type="primary">RvY_17271-1</name>
    <name evidence="1" type="synonym">RvY_17271.1</name>
    <name evidence="1" type="ORF">RvY_17271</name>
</gene>
<evidence type="ECO:0000313" key="1">
    <source>
        <dbReference type="EMBL" id="GAV07437.1"/>
    </source>
</evidence>
<comment type="caution">
    <text evidence="1">The sequence shown here is derived from an EMBL/GenBank/DDBJ whole genome shotgun (WGS) entry which is preliminary data.</text>
</comment>
<proteinExistence type="predicted"/>
<protein>
    <submittedName>
        <fullName evidence="1">Uncharacterized protein</fullName>
    </submittedName>
</protein>
<accession>A0A1D1W1L6</accession>
<sequence length="101" mass="11409">MDCRPTEPGGRLVLEEGELRLKKREIPKPIVKQSAPADLPGQPVGCGQSKTWSAMPKLDDETIFQIFEVTSMGEVLNIVRSDKYQEDRRAYGKGIDTRIYE</sequence>
<organism evidence="1 2">
    <name type="scientific">Ramazzottius varieornatus</name>
    <name type="common">Water bear</name>
    <name type="synonym">Tardigrade</name>
    <dbReference type="NCBI Taxonomy" id="947166"/>
    <lineage>
        <taxon>Eukaryota</taxon>
        <taxon>Metazoa</taxon>
        <taxon>Ecdysozoa</taxon>
        <taxon>Tardigrada</taxon>
        <taxon>Eutardigrada</taxon>
        <taxon>Parachela</taxon>
        <taxon>Hypsibioidea</taxon>
        <taxon>Ramazzottiidae</taxon>
        <taxon>Ramazzottius</taxon>
    </lineage>
</organism>
<keyword evidence="2" id="KW-1185">Reference proteome</keyword>
<dbReference type="Proteomes" id="UP000186922">
    <property type="component" value="Unassembled WGS sequence"/>
</dbReference>
<dbReference type="EMBL" id="BDGG01000015">
    <property type="protein sequence ID" value="GAV07437.1"/>
    <property type="molecule type" value="Genomic_DNA"/>
</dbReference>
<evidence type="ECO:0000313" key="2">
    <source>
        <dbReference type="Proteomes" id="UP000186922"/>
    </source>
</evidence>
<name>A0A1D1W1L6_RAMVA</name>
<dbReference type="OrthoDB" id="8954335at2759"/>
<reference evidence="1 2" key="1">
    <citation type="journal article" date="2016" name="Nat. Commun.">
        <title>Extremotolerant tardigrade genome and improved radiotolerance of human cultured cells by tardigrade-unique protein.</title>
        <authorList>
            <person name="Hashimoto T."/>
            <person name="Horikawa D.D."/>
            <person name="Saito Y."/>
            <person name="Kuwahara H."/>
            <person name="Kozuka-Hata H."/>
            <person name="Shin-I T."/>
            <person name="Minakuchi Y."/>
            <person name="Ohishi K."/>
            <person name="Motoyama A."/>
            <person name="Aizu T."/>
            <person name="Enomoto A."/>
            <person name="Kondo K."/>
            <person name="Tanaka S."/>
            <person name="Hara Y."/>
            <person name="Koshikawa S."/>
            <person name="Sagara H."/>
            <person name="Miura T."/>
            <person name="Yokobori S."/>
            <person name="Miyagawa K."/>
            <person name="Suzuki Y."/>
            <person name="Kubo T."/>
            <person name="Oyama M."/>
            <person name="Kohara Y."/>
            <person name="Fujiyama A."/>
            <person name="Arakawa K."/>
            <person name="Katayama T."/>
            <person name="Toyoda A."/>
            <person name="Kunieda T."/>
        </authorList>
    </citation>
    <scope>NUCLEOTIDE SEQUENCE [LARGE SCALE GENOMIC DNA]</scope>
    <source>
        <strain evidence="1 2">YOKOZUNA-1</strain>
    </source>
</reference>
<dbReference type="AlphaFoldDB" id="A0A1D1W1L6"/>